<evidence type="ECO:0000313" key="2">
    <source>
        <dbReference type="Proteomes" id="UP000054928"/>
    </source>
</evidence>
<accession>A0A0P1B2S2</accession>
<protein>
    <submittedName>
        <fullName evidence="1">Uncharacterized protein</fullName>
    </submittedName>
</protein>
<dbReference type="Proteomes" id="UP000054928">
    <property type="component" value="Unassembled WGS sequence"/>
</dbReference>
<keyword evidence="2" id="KW-1185">Reference proteome</keyword>
<dbReference type="EMBL" id="CCYD01003042">
    <property type="protein sequence ID" value="CEG49017.1"/>
    <property type="molecule type" value="Genomic_DNA"/>
</dbReference>
<dbReference type="RefSeq" id="XP_024585386.1">
    <property type="nucleotide sequence ID" value="XM_024720160.1"/>
</dbReference>
<dbReference type="AlphaFoldDB" id="A0A0P1B2S2"/>
<dbReference type="GeneID" id="36401862"/>
<reference evidence="2" key="1">
    <citation type="submission" date="2014-09" db="EMBL/GenBank/DDBJ databases">
        <authorList>
            <person name="Sharma Rahul"/>
            <person name="Thines Marco"/>
        </authorList>
    </citation>
    <scope>NUCLEOTIDE SEQUENCE [LARGE SCALE GENOMIC DNA]</scope>
</reference>
<proteinExistence type="predicted"/>
<organism evidence="1 2">
    <name type="scientific">Plasmopara halstedii</name>
    <name type="common">Downy mildew of sunflower</name>
    <dbReference type="NCBI Taxonomy" id="4781"/>
    <lineage>
        <taxon>Eukaryota</taxon>
        <taxon>Sar</taxon>
        <taxon>Stramenopiles</taxon>
        <taxon>Oomycota</taxon>
        <taxon>Peronosporomycetes</taxon>
        <taxon>Peronosporales</taxon>
        <taxon>Peronosporaceae</taxon>
        <taxon>Plasmopara</taxon>
    </lineage>
</organism>
<name>A0A0P1B2S2_PLAHL</name>
<sequence>MYHPLARGPLRYRTRSKNPLSGKAENHLFSFAELSNCPIYDLDVPSSHWQIPGSRGNLTAIGTALNASPNDLLLL</sequence>
<evidence type="ECO:0000313" key="1">
    <source>
        <dbReference type="EMBL" id="CEG49017.1"/>
    </source>
</evidence>